<accession>A0A7R9AZ87</accession>
<dbReference type="AlphaFoldDB" id="A0A7R9AZ87"/>
<dbReference type="Pfam" id="PF05225">
    <property type="entry name" value="HTH_psq"/>
    <property type="match status" value="1"/>
</dbReference>
<evidence type="ECO:0000259" key="9">
    <source>
        <dbReference type="PROSITE" id="PS50157"/>
    </source>
</evidence>
<protein>
    <recommendedName>
        <fullName evidence="9">C2H2-type domain-containing protein</fullName>
    </recommendedName>
</protein>
<dbReference type="PANTHER" id="PTHR16515:SF55">
    <property type="entry name" value="C2H2-TYPE DOMAIN-CONTAINING PROTEIN"/>
    <property type="match status" value="1"/>
</dbReference>
<dbReference type="Gene3D" id="1.10.10.60">
    <property type="entry name" value="Homeodomain-like"/>
    <property type="match status" value="1"/>
</dbReference>
<evidence type="ECO:0000256" key="4">
    <source>
        <dbReference type="ARBA" id="ARBA00022771"/>
    </source>
</evidence>
<gene>
    <name evidence="10" type="ORF">TSIB3V08_LOCUS7444</name>
</gene>
<dbReference type="GO" id="GO:0030674">
    <property type="term" value="F:protein-macromolecule adaptor activity"/>
    <property type="evidence" value="ECO:0007669"/>
    <property type="project" value="UniProtKB-ARBA"/>
</dbReference>
<dbReference type="FunFam" id="3.30.160.60:FF:000065">
    <property type="entry name" value="B-cell CLL/lymphoma 6, member B"/>
    <property type="match status" value="1"/>
</dbReference>
<comment type="subcellular location">
    <subcellularLocation>
        <location evidence="1">Nucleus</location>
    </subcellularLocation>
</comment>
<dbReference type="InterPro" id="IPR036236">
    <property type="entry name" value="Znf_C2H2_sf"/>
</dbReference>
<dbReference type="InterPro" id="IPR013087">
    <property type="entry name" value="Znf_C2H2_type"/>
</dbReference>
<name>A0A7R9AZ87_TIMSH</name>
<dbReference type="GO" id="GO:0003677">
    <property type="term" value="F:DNA binding"/>
    <property type="evidence" value="ECO:0007669"/>
    <property type="project" value="InterPro"/>
</dbReference>
<dbReference type="FunFam" id="3.30.160.60:FF:000744">
    <property type="entry name" value="zinc finger E-box-binding homeobox 1"/>
    <property type="match status" value="1"/>
</dbReference>
<feature type="region of interest" description="Disordered" evidence="8">
    <location>
        <begin position="199"/>
        <end position="223"/>
    </location>
</feature>
<dbReference type="InterPro" id="IPR007889">
    <property type="entry name" value="HTH_Psq"/>
</dbReference>
<evidence type="ECO:0000256" key="1">
    <source>
        <dbReference type="ARBA" id="ARBA00004123"/>
    </source>
</evidence>
<dbReference type="SMART" id="SM00355">
    <property type="entry name" value="ZnF_C2H2"/>
    <property type="match status" value="4"/>
</dbReference>
<dbReference type="FunFam" id="3.30.160.60:FF:000446">
    <property type="entry name" value="Zinc finger protein"/>
    <property type="match status" value="1"/>
</dbReference>
<dbReference type="FunFam" id="3.30.160.60:FF:000688">
    <property type="entry name" value="zinc finger protein 197 isoform X1"/>
    <property type="match status" value="1"/>
</dbReference>
<evidence type="ECO:0000256" key="5">
    <source>
        <dbReference type="ARBA" id="ARBA00022833"/>
    </source>
</evidence>
<evidence type="ECO:0000256" key="7">
    <source>
        <dbReference type="PROSITE-ProRule" id="PRU00042"/>
    </source>
</evidence>
<feature type="domain" description="C2H2-type" evidence="9">
    <location>
        <begin position="345"/>
        <end position="372"/>
    </location>
</feature>
<dbReference type="SUPFAM" id="SSF57667">
    <property type="entry name" value="beta-beta-alpha zinc fingers"/>
    <property type="match status" value="3"/>
</dbReference>
<feature type="domain" description="C2H2-type" evidence="9">
    <location>
        <begin position="429"/>
        <end position="456"/>
    </location>
</feature>
<keyword evidence="5" id="KW-0862">Zinc</keyword>
<sequence length="795" mass="88861">MRPVKMSEVNKKRNLWTDGSLEADMKAVQRGQQSQSAASEHYGVPRRTLRNHLKTEKTTKSLGTKSVLTNEQEKNLVERIEKATDLYPVNTDAIPEEAFAPSVLTEIPEPHYQSMRTEENTQDISPIPTTSGLNVRRHPIIYDPKSSDSEPEPYVWVIILENMTPVQITCPCDMPWNQSTNKMELIKNESGLLEPVYTQADPSAGPPPTLTNPSPNTIPAPERPALLQGGFSVTPTLEAWTSSQFLYAQYQQTNEAAALRVAIALKEKALKLPPGRDLYQAKHLVNTLNSLSYTGPTYSKLDFSFASISSALRTFLCLYHHEIVYKACEVDLRMGGTQQNREKPHACDVCDKAFSTKSSLNTHKRIHSGEKPHICQLCGKKFTASSNLYYHRMTHIKEKPHKCPVCPKSFPTPGDLRAHNYIHNGSWPYKCDVCDRGFSKVTNLRNHMFLHSVYKLPLNGTCVICGKTFNQHHEWNFAVQKIVDGGDKGVLVTKNASNLRSSGLTHKIGRVCSKVTNAIGKLCRMHLETSELHVELQNSRQSRDDKDFQKILSWFECHSPFESNMDGLLLCLSAGVIADSKNNNNKSRLIDAVTSPLRLAGVSVHSASDTLIISVALEKVFDGLTMTVVGTDIALLAMIVARVFENEFDSYALCEAKMFLVCQLFCNNVPSYHSIPYFYPIKHLRILIDAIRDLCCGKVVAECWNRRGPQYTGISHVVRACSRVAEAAADGVGIIGGGESDAFIFIAVVTNLESFLQCRDTDATPYIVVNLIRKEEGRENDKYKNIDKELRRKAG</sequence>
<dbReference type="PANTHER" id="PTHR16515">
    <property type="entry name" value="PR DOMAIN ZINC FINGER PROTEIN"/>
    <property type="match status" value="1"/>
</dbReference>
<dbReference type="Pfam" id="PF00096">
    <property type="entry name" value="zf-C2H2"/>
    <property type="match status" value="4"/>
</dbReference>
<dbReference type="GO" id="GO:0008270">
    <property type="term" value="F:zinc ion binding"/>
    <property type="evidence" value="ECO:0007669"/>
    <property type="project" value="UniProtKB-KW"/>
</dbReference>
<keyword evidence="2" id="KW-0479">Metal-binding</keyword>
<feature type="domain" description="C2H2-type" evidence="9">
    <location>
        <begin position="401"/>
        <end position="428"/>
    </location>
</feature>
<feature type="domain" description="C2H2-type" evidence="9">
    <location>
        <begin position="373"/>
        <end position="400"/>
    </location>
</feature>
<evidence type="ECO:0000313" key="10">
    <source>
        <dbReference type="EMBL" id="CAD7263365.1"/>
    </source>
</evidence>
<reference evidence="10" key="1">
    <citation type="submission" date="2020-11" db="EMBL/GenBank/DDBJ databases">
        <authorList>
            <person name="Tran Van P."/>
        </authorList>
    </citation>
    <scope>NUCLEOTIDE SEQUENCE</scope>
</reference>
<dbReference type="GO" id="GO:0005634">
    <property type="term" value="C:nucleus"/>
    <property type="evidence" value="ECO:0007669"/>
    <property type="project" value="UniProtKB-SubCell"/>
</dbReference>
<dbReference type="Gene3D" id="3.30.160.60">
    <property type="entry name" value="Classic Zinc Finger"/>
    <property type="match status" value="4"/>
</dbReference>
<dbReference type="InterPro" id="IPR009057">
    <property type="entry name" value="Homeodomain-like_sf"/>
</dbReference>
<keyword evidence="3" id="KW-0677">Repeat</keyword>
<dbReference type="SUPFAM" id="SSF46689">
    <property type="entry name" value="Homeodomain-like"/>
    <property type="match status" value="1"/>
</dbReference>
<dbReference type="PROSITE" id="PS00028">
    <property type="entry name" value="ZINC_FINGER_C2H2_1"/>
    <property type="match status" value="4"/>
</dbReference>
<keyword evidence="4 7" id="KW-0863">Zinc-finger</keyword>
<dbReference type="PROSITE" id="PS50157">
    <property type="entry name" value="ZINC_FINGER_C2H2_2"/>
    <property type="match status" value="4"/>
</dbReference>
<keyword evidence="6" id="KW-0539">Nucleus</keyword>
<dbReference type="InterPro" id="IPR050331">
    <property type="entry name" value="Zinc_finger"/>
</dbReference>
<evidence type="ECO:0000256" key="2">
    <source>
        <dbReference type="ARBA" id="ARBA00022723"/>
    </source>
</evidence>
<organism evidence="10">
    <name type="scientific">Timema shepardi</name>
    <name type="common">Walking stick</name>
    <dbReference type="NCBI Taxonomy" id="629360"/>
    <lineage>
        <taxon>Eukaryota</taxon>
        <taxon>Metazoa</taxon>
        <taxon>Ecdysozoa</taxon>
        <taxon>Arthropoda</taxon>
        <taxon>Hexapoda</taxon>
        <taxon>Insecta</taxon>
        <taxon>Pterygota</taxon>
        <taxon>Neoptera</taxon>
        <taxon>Polyneoptera</taxon>
        <taxon>Phasmatodea</taxon>
        <taxon>Timematodea</taxon>
        <taxon>Timematoidea</taxon>
        <taxon>Timematidae</taxon>
        <taxon>Timema</taxon>
    </lineage>
</organism>
<evidence type="ECO:0000256" key="6">
    <source>
        <dbReference type="ARBA" id="ARBA00023242"/>
    </source>
</evidence>
<evidence type="ECO:0000256" key="8">
    <source>
        <dbReference type="SAM" id="MobiDB-lite"/>
    </source>
</evidence>
<dbReference type="EMBL" id="OC003496">
    <property type="protein sequence ID" value="CAD7263365.1"/>
    <property type="molecule type" value="Genomic_DNA"/>
</dbReference>
<feature type="compositionally biased region" description="Pro residues" evidence="8">
    <location>
        <begin position="204"/>
        <end position="222"/>
    </location>
</feature>
<dbReference type="GO" id="GO:0010468">
    <property type="term" value="P:regulation of gene expression"/>
    <property type="evidence" value="ECO:0007669"/>
    <property type="project" value="TreeGrafter"/>
</dbReference>
<proteinExistence type="predicted"/>
<evidence type="ECO:0000256" key="3">
    <source>
        <dbReference type="ARBA" id="ARBA00022737"/>
    </source>
</evidence>
<feature type="region of interest" description="Disordered" evidence="8">
    <location>
        <begin position="1"/>
        <end position="21"/>
    </location>
</feature>